<dbReference type="Proteomes" id="UP000070107">
    <property type="component" value="Unassembled WGS sequence"/>
</dbReference>
<name>A0A135HVX8_9HYPH</name>
<dbReference type="PANTHER" id="PTHR43046:SF14">
    <property type="entry name" value="MUTT_NUDIX FAMILY PROTEIN"/>
    <property type="match status" value="1"/>
</dbReference>
<dbReference type="AlphaFoldDB" id="A0A135HVX8"/>
<dbReference type="Pfam" id="PF00293">
    <property type="entry name" value="NUDIX"/>
    <property type="match status" value="1"/>
</dbReference>
<dbReference type="InterPro" id="IPR020476">
    <property type="entry name" value="Nudix_hydrolase"/>
</dbReference>
<organism evidence="5 6">
    <name type="scientific">Paramesorhizobium deserti</name>
    <dbReference type="NCBI Taxonomy" id="1494590"/>
    <lineage>
        <taxon>Bacteria</taxon>
        <taxon>Pseudomonadati</taxon>
        <taxon>Pseudomonadota</taxon>
        <taxon>Alphaproteobacteria</taxon>
        <taxon>Hyphomicrobiales</taxon>
        <taxon>Phyllobacteriaceae</taxon>
        <taxon>Paramesorhizobium</taxon>
    </lineage>
</organism>
<dbReference type="PROSITE" id="PS51462">
    <property type="entry name" value="NUDIX"/>
    <property type="match status" value="1"/>
</dbReference>
<dbReference type="InterPro" id="IPR020084">
    <property type="entry name" value="NUDIX_hydrolase_CS"/>
</dbReference>
<evidence type="ECO:0000313" key="5">
    <source>
        <dbReference type="EMBL" id="KXF77308.1"/>
    </source>
</evidence>
<dbReference type="GO" id="GO:0016787">
    <property type="term" value="F:hydrolase activity"/>
    <property type="evidence" value="ECO:0007669"/>
    <property type="project" value="UniProtKB-KW"/>
</dbReference>
<dbReference type="InterPro" id="IPR000086">
    <property type="entry name" value="NUDIX_hydrolase_dom"/>
</dbReference>
<reference evidence="5 6" key="1">
    <citation type="submission" date="2015-11" db="EMBL/GenBank/DDBJ databases">
        <title>Draft genome sequence of Paramesorhizobium deserti A-3-E, a strain highly resistant to diverse beta-lactam antibiotics.</title>
        <authorList>
            <person name="Lv R."/>
            <person name="Yang X."/>
            <person name="Fang N."/>
            <person name="Guo J."/>
            <person name="Luo X."/>
            <person name="Peng F."/>
            <person name="Yang R."/>
            <person name="Cui Y."/>
            <person name="Fang C."/>
            <person name="Song Y."/>
        </authorList>
    </citation>
    <scope>NUCLEOTIDE SEQUENCE [LARGE SCALE GENOMIC DNA]</scope>
    <source>
        <strain evidence="5 6">A-3-E</strain>
    </source>
</reference>
<sequence length="135" mass="14887">MQRPGVGCGVVFLKEGCILLLQRKKSPEAGAWGIPGGKVDLLEATEVAARREALEETGLDAISLSLIGTSEQLFHKEQQHWFSPIFHADRFTGTPQLLEPQKHGGIGWFSLSDLPERLTLPTHHAVKLLSERGIR</sequence>
<evidence type="ECO:0000256" key="2">
    <source>
        <dbReference type="ARBA" id="ARBA00022801"/>
    </source>
</evidence>
<comment type="similarity">
    <text evidence="3">Belongs to the Nudix hydrolase family.</text>
</comment>
<dbReference type="EMBL" id="LNTU01000012">
    <property type="protein sequence ID" value="KXF77308.1"/>
    <property type="molecule type" value="Genomic_DNA"/>
</dbReference>
<dbReference type="Gene3D" id="3.90.79.10">
    <property type="entry name" value="Nucleoside Triphosphate Pyrophosphohydrolase"/>
    <property type="match status" value="1"/>
</dbReference>
<dbReference type="RefSeq" id="WP_068881494.1">
    <property type="nucleotide sequence ID" value="NZ_LNTU01000012.1"/>
</dbReference>
<dbReference type="PRINTS" id="PR00502">
    <property type="entry name" value="NUDIXFAMILY"/>
</dbReference>
<accession>A0A135HVX8</accession>
<gene>
    <name evidence="5" type="ORF">ATN84_07885</name>
</gene>
<dbReference type="OrthoDB" id="9761969at2"/>
<proteinExistence type="inferred from homology"/>
<comment type="cofactor">
    <cofactor evidence="1">
        <name>Mg(2+)</name>
        <dbReference type="ChEBI" id="CHEBI:18420"/>
    </cofactor>
</comment>
<evidence type="ECO:0000259" key="4">
    <source>
        <dbReference type="PROSITE" id="PS51462"/>
    </source>
</evidence>
<dbReference type="PROSITE" id="PS00893">
    <property type="entry name" value="NUDIX_BOX"/>
    <property type="match status" value="1"/>
</dbReference>
<evidence type="ECO:0000313" key="6">
    <source>
        <dbReference type="Proteomes" id="UP000070107"/>
    </source>
</evidence>
<feature type="domain" description="Nudix hydrolase" evidence="4">
    <location>
        <begin position="1"/>
        <end position="135"/>
    </location>
</feature>
<keyword evidence="2 3" id="KW-0378">Hydrolase</keyword>
<evidence type="ECO:0000256" key="1">
    <source>
        <dbReference type="ARBA" id="ARBA00001946"/>
    </source>
</evidence>
<keyword evidence="6" id="KW-1185">Reference proteome</keyword>
<dbReference type="SUPFAM" id="SSF55811">
    <property type="entry name" value="Nudix"/>
    <property type="match status" value="1"/>
</dbReference>
<protein>
    <submittedName>
        <fullName evidence="5">DNA mismatch repair protein MutT</fullName>
    </submittedName>
</protein>
<comment type="caution">
    <text evidence="5">The sequence shown here is derived from an EMBL/GenBank/DDBJ whole genome shotgun (WGS) entry which is preliminary data.</text>
</comment>
<dbReference type="STRING" id="1494590.ATN84_07885"/>
<evidence type="ECO:0000256" key="3">
    <source>
        <dbReference type="RuleBase" id="RU003476"/>
    </source>
</evidence>
<dbReference type="PANTHER" id="PTHR43046">
    <property type="entry name" value="GDP-MANNOSE MANNOSYL HYDROLASE"/>
    <property type="match status" value="1"/>
</dbReference>
<dbReference type="InterPro" id="IPR015797">
    <property type="entry name" value="NUDIX_hydrolase-like_dom_sf"/>
</dbReference>